<evidence type="ECO:0000313" key="2">
    <source>
        <dbReference type="Proteomes" id="UP000799118"/>
    </source>
</evidence>
<name>A0A6A4H700_9AGAR</name>
<organism evidence="1 2">
    <name type="scientific">Gymnopus androsaceus JB14</name>
    <dbReference type="NCBI Taxonomy" id="1447944"/>
    <lineage>
        <taxon>Eukaryota</taxon>
        <taxon>Fungi</taxon>
        <taxon>Dikarya</taxon>
        <taxon>Basidiomycota</taxon>
        <taxon>Agaricomycotina</taxon>
        <taxon>Agaricomycetes</taxon>
        <taxon>Agaricomycetidae</taxon>
        <taxon>Agaricales</taxon>
        <taxon>Marasmiineae</taxon>
        <taxon>Omphalotaceae</taxon>
        <taxon>Gymnopus</taxon>
    </lineage>
</organism>
<dbReference type="AlphaFoldDB" id="A0A6A4H700"/>
<dbReference type="Proteomes" id="UP000799118">
    <property type="component" value="Unassembled WGS sequence"/>
</dbReference>
<accession>A0A6A4H700</accession>
<gene>
    <name evidence="1" type="ORF">BT96DRAFT_1049147</name>
</gene>
<evidence type="ECO:0000313" key="1">
    <source>
        <dbReference type="EMBL" id="KAE9393999.1"/>
    </source>
</evidence>
<proteinExistence type="predicted"/>
<dbReference type="OrthoDB" id="1470350at2759"/>
<sequence length="251" mass="28485">MYCKVLGALNSELSMLSVAQRKIPKVQCYHCKQQKMLNPVFPAAHMRDMIPAFFEVTHKNNQRAGVCVKRSTLTLALMSPQSYLDACAIIAMNVLPFAWRILPEGVHCFILNLLSWTDAHQLRGMSNYMYNVGDVIFESKKLALEKGDEAVSEQIWRGKDLISIFSEILFKPHQFSSLIVLSERKYKSLGRRSMGIWRIVNFSLGSPPDEHANLEPPLSATRLLEFSYDELIALPYLDGICQEISLCIVQS</sequence>
<dbReference type="EMBL" id="ML769559">
    <property type="protein sequence ID" value="KAE9393999.1"/>
    <property type="molecule type" value="Genomic_DNA"/>
</dbReference>
<reference evidence="1" key="1">
    <citation type="journal article" date="2019" name="Environ. Microbiol.">
        <title>Fungal ecological strategies reflected in gene transcription - a case study of two litter decomposers.</title>
        <authorList>
            <person name="Barbi F."/>
            <person name="Kohler A."/>
            <person name="Barry K."/>
            <person name="Baskaran P."/>
            <person name="Daum C."/>
            <person name="Fauchery L."/>
            <person name="Ihrmark K."/>
            <person name="Kuo A."/>
            <person name="LaButti K."/>
            <person name="Lipzen A."/>
            <person name="Morin E."/>
            <person name="Grigoriev I.V."/>
            <person name="Henrissat B."/>
            <person name="Lindahl B."/>
            <person name="Martin F."/>
        </authorList>
    </citation>
    <scope>NUCLEOTIDE SEQUENCE</scope>
    <source>
        <strain evidence="1">JB14</strain>
    </source>
</reference>
<protein>
    <submittedName>
        <fullName evidence="1">Uncharacterized protein</fullName>
    </submittedName>
</protein>
<keyword evidence="2" id="KW-1185">Reference proteome</keyword>